<evidence type="ECO:0000313" key="3">
    <source>
        <dbReference type="Proteomes" id="UP001224433"/>
    </source>
</evidence>
<keyword evidence="1" id="KW-0812">Transmembrane</keyword>
<proteinExistence type="predicted"/>
<keyword evidence="1" id="KW-1133">Transmembrane helix</keyword>
<dbReference type="EMBL" id="CP120983">
    <property type="protein sequence ID" value="WLQ65292.1"/>
    <property type="molecule type" value="Genomic_DNA"/>
</dbReference>
<evidence type="ECO:0000256" key="1">
    <source>
        <dbReference type="SAM" id="Phobius"/>
    </source>
</evidence>
<keyword evidence="3" id="KW-1185">Reference proteome</keyword>
<feature type="transmembrane region" description="Helical" evidence="1">
    <location>
        <begin position="187"/>
        <end position="211"/>
    </location>
</feature>
<gene>
    <name evidence="2" type="ORF">P8A20_17600</name>
</gene>
<sequence length="369" mass="39578">MTPTGAAPSRRPRKNRPATRGAAVFGAVCLLVAAWLLLVGTPGALADERDFRAAVACPPGAQGTRGADCLRTAAAHIDRADEVQGRKTPTYWLYLTESDGTSSRTRLHGSPREAPLAEPGTKVEVTYWRSQIRYVDFSSTRLSTNADPRGDYRLLCSLGLGLAFYGTAFLWGWYWMSRRSPPTLRAYPWQAAVTTTGALLLTLLGAVAPWFTGSIQAAFRLVASGTVVVLIACLTAAVVLKRRQHGDDTIGLTPAVPIEEEVIGGRVLGSTPYADSGGGFLVVGPGYLASTPDPTGSAYRREVPDTLTPVRVRPPYTTDPADRPDYGGRALVLECEDNGEEVLVVTRNKHMPTILGALRHPRTDGPALP</sequence>
<evidence type="ECO:0000313" key="2">
    <source>
        <dbReference type="EMBL" id="WLQ65292.1"/>
    </source>
</evidence>
<dbReference type="RefSeq" id="WP_147958511.1">
    <property type="nucleotide sequence ID" value="NZ_CP120983.1"/>
</dbReference>
<accession>A0ABY9JGW4</accession>
<dbReference type="Proteomes" id="UP001224433">
    <property type="component" value="Chromosome"/>
</dbReference>
<organism evidence="2 3">
    <name type="scientific">Streptomyces glycanivorans</name>
    <dbReference type="NCBI Taxonomy" id="3033808"/>
    <lineage>
        <taxon>Bacteria</taxon>
        <taxon>Bacillati</taxon>
        <taxon>Actinomycetota</taxon>
        <taxon>Actinomycetes</taxon>
        <taxon>Kitasatosporales</taxon>
        <taxon>Streptomycetaceae</taxon>
        <taxon>Streptomyces</taxon>
    </lineage>
</organism>
<name>A0ABY9JGW4_9ACTN</name>
<protein>
    <recommendedName>
        <fullName evidence="4">DUF3592 domain-containing protein</fullName>
    </recommendedName>
</protein>
<reference evidence="2 3" key="1">
    <citation type="submission" date="2023-03" db="EMBL/GenBank/DDBJ databases">
        <title>Isolation and description of six Streptomyces strains from soil environments, able to metabolize different microbial glucans.</title>
        <authorList>
            <person name="Widen T."/>
            <person name="Larsbrink J."/>
        </authorList>
    </citation>
    <scope>NUCLEOTIDE SEQUENCE [LARGE SCALE GENOMIC DNA]</scope>
    <source>
        <strain evidence="2 3">Alt3</strain>
    </source>
</reference>
<keyword evidence="1" id="KW-0472">Membrane</keyword>
<evidence type="ECO:0008006" key="4">
    <source>
        <dbReference type="Google" id="ProtNLM"/>
    </source>
</evidence>
<feature type="transmembrane region" description="Helical" evidence="1">
    <location>
        <begin position="152"/>
        <end position="175"/>
    </location>
</feature>
<feature type="transmembrane region" description="Helical" evidence="1">
    <location>
        <begin position="217"/>
        <end position="240"/>
    </location>
</feature>